<dbReference type="Proteomes" id="UP001528411">
    <property type="component" value="Unassembled WGS sequence"/>
</dbReference>
<gene>
    <name evidence="2" type="ORF">PN838_02920</name>
</gene>
<accession>A0ABT5F8U8</accession>
<sequence>MSNKYFVRSLISLSLLTVVGQANAAKYDIKEVYSGDKYRQSFAIDIDNQGTLIGAVRDSFNFPIYVEPYLTAETGPFRSYCALSDAELTSGEFDSSSIGCLKLDLARTTTSNNRVGYGASPIYQKIGDYKSFFGTADDSTLINIFDFIDDDLGDFTNSNVEQIRASNSNGIKVGHGTGPYSKISFQQTGEFAAESPVTMWQQDFLSRAVAIVDGNVIELMSEETRYGGYSTVYDISDSNFIAGSEAIGLQVGVVTALEENCTGELLPEQVCALVSI</sequence>
<protein>
    <submittedName>
        <fullName evidence="2">DUF3466 family protein</fullName>
    </submittedName>
</protein>
<keyword evidence="3" id="KW-1185">Reference proteome</keyword>
<feature type="signal peptide" evidence="1">
    <location>
        <begin position="1"/>
        <end position="24"/>
    </location>
</feature>
<dbReference type="InterPro" id="IPR022562">
    <property type="entry name" value="DUF3466"/>
</dbReference>
<keyword evidence="1" id="KW-0732">Signal</keyword>
<organism evidence="2 3">
    <name type="scientific">Psychrosphaera algicola</name>
    <dbReference type="NCBI Taxonomy" id="3023714"/>
    <lineage>
        <taxon>Bacteria</taxon>
        <taxon>Pseudomonadati</taxon>
        <taxon>Pseudomonadota</taxon>
        <taxon>Gammaproteobacteria</taxon>
        <taxon>Alteromonadales</taxon>
        <taxon>Pseudoalteromonadaceae</taxon>
        <taxon>Psychrosphaera</taxon>
    </lineage>
</organism>
<dbReference type="EMBL" id="JAQOMS010000002">
    <property type="protein sequence ID" value="MDC2887969.1"/>
    <property type="molecule type" value="Genomic_DNA"/>
</dbReference>
<feature type="chain" id="PRO_5047019764" evidence="1">
    <location>
        <begin position="25"/>
        <end position="276"/>
    </location>
</feature>
<comment type="caution">
    <text evidence="2">The sequence shown here is derived from an EMBL/GenBank/DDBJ whole genome shotgun (WGS) entry which is preliminary data.</text>
</comment>
<evidence type="ECO:0000313" key="3">
    <source>
        <dbReference type="Proteomes" id="UP001528411"/>
    </source>
</evidence>
<name>A0ABT5F8U8_9GAMM</name>
<reference evidence="2 3" key="1">
    <citation type="submission" date="2023-01" db="EMBL/GenBank/DDBJ databases">
        <title>Psychrosphaera sp. nov., isolated from marine algae.</title>
        <authorList>
            <person name="Bayburt H."/>
            <person name="Choi B.J."/>
            <person name="Kim J.M."/>
            <person name="Choi D.G."/>
            <person name="Jeon C.O."/>
        </authorList>
    </citation>
    <scope>NUCLEOTIDE SEQUENCE [LARGE SCALE GENOMIC DNA]</scope>
    <source>
        <strain evidence="2 3">G1-22</strain>
    </source>
</reference>
<evidence type="ECO:0000256" key="1">
    <source>
        <dbReference type="SAM" id="SignalP"/>
    </source>
</evidence>
<dbReference type="Pfam" id="PF11949">
    <property type="entry name" value="DUF3466"/>
    <property type="match status" value="1"/>
</dbReference>
<evidence type="ECO:0000313" key="2">
    <source>
        <dbReference type="EMBL" id="MDC2887969.1"/>
    </source>
</evidence>
<proteinExistence type="predicted"/>
<dbReference type="RefSeq" id="WP_272179716.1">
    <property type="nucleotide sequence ID" value="NZ_JAQOMS010000002.1"/>
</dbReference>